<feature type="transmembrane region" description="Helical" evidence="1">
    <location>
        <begin position="57"/>
        <end position="83"/>
    </location>
</feature>
<keyword evidence="3" id="KW-1185">Reference proteome</keyword>
<name>A0AAV5HSG6_9ROSI</name>
<comment type="caution">
    <text evidence="2">The sequence shown here is derived from an EMBL/GenBank/DDBJ whole genome shotgun (WGS) entry which is preliminary data.</text>
</comment>
<proteinExistence type="predicted"/>
<accession>A0AAV5HSG6</accession>
<organism evidence="2 3">
    <name type="scientific">Rubroshorea leprosula</name>
    <dbReference type="NCBI Taxonomy" id="152421"/>
    <lineage>
        <taxon>Eukaryota</taxon>
        <taxon>Viridiplantae</taxon>
        <taxon>Streptophyta</taxon>
        <taxon>Embryophyta</taxon>
        <taxon>Tracheophyta</taxon>
        <taxon>Spermatophyta</taxon>
        <taxon>Magnoliopsida</taxon>
        <taxon>eudicotyledons</taxon>
        <taxon>Gunneridae</taxon>
        <taxon>Pentapetalae</taxon>
        <taxon>rosids</taxon>
        <taxon>malvids</taxon>
        <taxon>Malvales</taxon>
        <taxon>Dipterocarpaceae</taxon>
        <taxon>Rubroshorea</taxon>
    </lineage>
</organism>
<dbReference type="EMBL" id="BPVZ01000002">
    <property type="protein sequence ID" value="GKU88697.1"/>
    <property type="molecule type" value="Genomic_DNA"/>
</dbReference>
<dbReference type="AlphaFoldDB" id="A0AAV5HSG6"/>
<keyword evidence="1" id="KW-0472">Membrane</keyword>
<sequence>MCKFACRFENKVGLERRPRLFATRSNPRAGDFATQKSDGNAIEAGHSGEEGPPFLTILAGFIVFLLVCWILASVVMWVIGLIIRLLPSK</sequence>
<reference evidence="2 3" key="1">
    <citation type="journal article" date="2021" name="Commun. Biol.">
        <title>The genome of Shorea leprosula (Dipterocarpaceae) highlights the ecological relevance of drought in aseasonal tropical rainforests.</title>
        <authorList>
            <person name="Ng K.K.S."/>
            <person name="Kobayashi M.J."/>
            <person name="Fawcett J.A."/>
            <person name="Hatakeyama M."/>
            <person name="Paape T."/>
            <person name="Ng C.H."/>
            <person name="Ang C.C."/>
            <person name="Tnah L.H."/>
            <person name="Lee C.T."/>
            <person name="Nishiyama T."/>
            <person name="Sese J."/>
            <person name="O'Brien M.J."/>
            <person name="Copetti D."/>
            <person name="Mohd Noor M.I."/>
            <person name="Ong R.C."/>
            <person name="Putra M."/>
            <person name="Sireger I.Z."/>
            <person name="Indrioko S."/>
            <person name="Kosugi Y."/>
            <person name="Izuno A."/>
            <person name="Isagi Y."/>
            <person name="Lee S.L."/>
            <person name="Shimizu K.K."/>
        </authorList>
    </citation>
    <scope>NUCLEOTIDE SEQUENCE [LARGE SCALE GENOMIC DNA]</scope>
    <source>
        <strain evidence="2">214</strain>
    </source>
</reference>
<evidence type="ECO:0000313" key="3">
    <source>
        <dbReference type="Proteomes" id="UP001054252"/>
    </source>
</evidence>
<protein>
    <submittedName>
        <fullName evidence="2">Uncharacterized protein</fullName>
    </submittedName>
</protein>
<gene>
    <name evidence="2" type="ORF">SLEP1_g2927</name>
</gene>
<evidence type="ECO:0000313" key="2">
    <source>
        <dbReference type="EMBL" id="GKU88697.1"/>
    </source>
</evidence>
<evidence type="ECO:0000256" key="1">
    <source>
        <dbReference type="SAM" id="Phobius"/>
    </source>
</evidence>
<keyword evidence="1" id="KW-0812">Transmembrane</keyword>
<keyword evidence="1" id="KW-1133">Transmembrane helix</keyword>
<dbReference type="Proteomes" id="UP001054252">
    <property type="component" value="Unassembled WGS sequence"/>
</dbReference>